<dbReference type="GO" id="GO:0004540">
    <property type="term" value="F:RNA nuclease activity"/>
    <property type="evidence" value="ECO:0007669"/>
    <property type="project" value="UniProtKB-ARBA"/>
</dbReference>
<dbReference type="OrthoDB" id="2017974at2759"/>
<dbReference type="Pfam" id="PF13638">
    <property type="entry name" value="PIN_4"/>
    <property type="match status" value="1"/>
</dbReference>
<dbReference type="Gene3D" id="3.40.50.1010">
    <property type="entry name" value="5'-nuclease"/>
    <property type="match status" value="1"/>
</dbReference>
<feature type="domain" description="PIN" evidence="1">
    <location>
        <begin position="76"/>
        <end position="201"/>
    </location>
</feature>
<dbReference type="STRING" id="983967.A0A1E4T876"/>
<dbReference type="GO" id="GO:0005634">
    <property type="term" value="C:nucleus"/>
    <property type="evidence" value="ECO:0007669"/>
    <property type="project" value="TreeGrafter"/>
</dbReference>
<organism evidence="2 3">
    <name type="scientific">[Candida] arabinofermentans NRRL YB-2248</name>
    <dbReference type="NCBI Taxonomy" id="983967"/>
    <lineage>
        <taxon>Eukaryota</taxon>
        <taxon>Fungi</taxon>
        <taxon>Dikarya</taxon>
        <taxon>Ascomycota</taxon>
        <taxon>Saccharomycotina</taxon>
        <taxon>Pichiomycetes</taxon>
        <taxon>Pichiales</taxon>
        <taxon>Pichiaceae</taxon>
        <taxon>Ogataea</taxon>
        <taxon>Ogataea/Candida clade</taxon>
    </lineage>
</organism>
<protein>
    <recommendedName>
        <fullName evidence="1">PIN domain-containing protein</fullName>
    </recommendedName>
</protein>
<dbReference type="InterPro" id="IPR029060">
    <property type="entry name" value="PIN-like_dom_sf"/>
</dbReference>
<proteinExistence type="predicted"/>
<reference evidence="3" key="1">
    <citation type="submission" date="2016-04" db="EMBL/GenBank/DDBJ databases">
        <title>Comparative genomics of biotechnologically important yeasts.</title>
        <authorList>
            <consortium name="DOE Joint Genome Institute"/>
            <person name="Riley R."/>
            <person name="Haridas S."/>
            <person name="Wolfe K.H."/>
            <person name="Lopes M.R."/>
            <person name="Hittinger C.T."/>
            <person name="Goker M."/>
            <person name="Salamov A."/>
            <person name="Wisecaver J."/>
            <person name="Long T.M."/>
            <person name="Aerts A.L."/>
            <person name="Barry K."/>
            <person name="Choi C."/>
            <person name="Clum A."/>
            <person name="Coughlan A.Y."/>
            <person name="Deshpande S."/>
            <person name="Douglass A.P."/>
            <person name="Hanson S.J."/>
            <person name="Klenk H.-P."/>
            <person name="Labutti K."/>
            <person name="Lapidus A."/>
            <person name="Lindquist E."/>
            <person name="Lipzen A."/>
            <person name="Meier-Kolthoff J.P."/>
            <person name="Ohm R.A."/>
            <person name="Otillar R.P."/>
            <person name="Pangilinan J."/>
            <person name="Peng Y."/>
            <person name="Rokas A."/>
            <person name="Rosa C.A."/>
            <person name="Scheuner C."/>
            <person name="Sibirny A.A."/>
            <person name="Slot J.C."/>
            <person name="Stielow J.B."/>
            <person name="Sun H."/>
            <person name="Kurtzman C.P."/>
            <person name="Blackwell M."/>
            <person name="Grigoriev I.V."/>
            <person name="Jeffries T.W."/>
        </authorList>
    </citation>
    <scope>NUCLEOTIDE SEQUENCE [LARGE SCALE GENOMIC DNA]</scope>
    <source>
        <strain evidence="3">NRRL YB-2248</strain>
    </source>
</reference>
<dbReference type="InterPro" id="IPR052626">
    <property type="entry name" value="SWT1_Regulator"/>
</dbReference>
<keyword evidence="3" id="KW-1185">Reference proteome</keyword>
<gene>
    <name evidence="2" type="ORF">CANARDRAFT_20693</name>
</gene>
<dbReference type="CDD" id="cd18727">
    <property type="entry name" value="PIN_Swt1-like"/>
    <property type="match status" value="1"/>
</dbReference>
<dbReference type="SMART" id="SM00670">
    <property type="entry name" value="PINc"/>
    <property type="match status" value="1"/>
</dbReference>
<evidence type="ECO:0000313" key="2">
    <source>
        <dbReference type="EMBL" id="ODV87967.1"/>
    </source>
</evidence>
<dbReference type="EMBL" id="KV453847">
    <property type="protein sequence ID" value="ODV87967.1"/>
    <property type="molecule type" value="Genomic_DNA"/>
</dbReference>
<evidence type="ECO:0000313" key="3">
    <source>
        <dbReference type="Proteomes" id="UP000094801"/>
    </source>
</evidence>
<sequence length="415" mass="48199">MTRISVPTRSHLQNNDLEDAEMTDIKDKVQVDKIVNYLSIQREEYPDDNNDNNNNNEQLLKDFDEQPVNVTINKQIYLVLDTNFIISHLSVIDELCNISSKYSNIYKIIIPTQVIKELDGLKSRGVNKNDEDISKLSRNAIDWIFTKMHDLDNTIQGQKHTQKLDMNQTKDDSILDCCLYFKLKNPSNLIILMSNDKNLCVKALTNGILTISFRIGMTAKVIADRIVIENENSEKGSSGGNLIENNGTITNDIEDVDDNDRMIIEDYNKLTLKEITNIIYTQVASLILKIIDDVLKSQLDSEDCRMLGYDSNKITTLRDCYLILIKFSESFFKDWLYDLTYNEDTDMKMIQFLKSRSAKELELQYVMKPTGYHELVEFYKFWVPILIGLYRNSEQTQLKDLVVIVEYWKDMLHSL</sequence>
<dbReference type="InterPro" id="IPR049014">
    <property type="entry name" value="SWT1_C"/>
</dbReference>
<dbReference type="PANTHER" id="PTHR16161:SF0">
    <property type="entry name" value="TRANSCRIPTIONAL PROTEIN SWT1"/>
    <property type="match status" value="1"/>
</dbReference>
<dbReference type="SUPFAM" id="SSF88723">
    <property type="entry name" value="PIN domain-like"/>
    <property type="match status" value="1"/>
</dbReference>
<dbReference type="Pfam" id="PF21693">
    <property type="entry name" value="SWT1_3rd"/>
    <property type="match status" value="1"/>
</dbReference>
<evidence type="ECO:0000259" key="1">
    <source>
        <dbReference type="SMART" id="SM00670"/>
    </source>
</evidence>
<dbReference type="Proteomes" id="UP000094801">
    <property type="component" value="Unassembled WGS sequence"/>
</dbReference>
<accession>A0A1E4T876</accession>
<dbReference type="PANTHER" id="PTHR16161">
    <property type="entry name" value="TRANSCRIPTIONAL PROTEIN SWT1"/>
    <property type="match status" value="1"/>
</dbReference>
<name>A0A1E4T876_9ASCO</name>
<dbReference type="InterPro" id="IPR002716">
    <property type="entry name" value="PIN_dom"/>
</dbReference>
<dbReference type="AlphaFoldDB" id="A0A1E4T876"/>